<comment type="caution">
    <text evidence="3">The sequence shown here is derived from an EMBL/GenBank/DDBJ whole genome shotgun (WGS) entry which is preliminary data.</text>
</comment>
<dbReference type="PANTHER" id="PTHR35176:SF6">
    <property type="entry name" value="HEME OXYGENASE HI_0854-RELATED"/>
    <property type="match status" value="1"/>
</dbReference>
<dbReference type="EMBL" id="QUNO01000004">
    <property type="protein sequence ID" value="REH50281.1"/>
    <property type="molecule type" value="Genomic_DNA"/>
</dbReference>
<dbReference type="NCBIfam" id="TIGR03618">
    <property type="entry name" value="Rv1155_F420"/>
    <property type="match status" value="1"/>
</dbReference>
<name>A0A3E0HV56_9PSEU</name>
<feature type="domain" description="Pyridoxamine 5'-phosphate oxidase N-terminal" evidence="2">
    <location>
        <begin position="6"/>
        <end position="127"/>
    </location>
</feature>
<dbReference type="Pfam" id="PF01243">
    <property type="entry name" value="PNPOx_N"/>
    <property type="match status" value="1"/>
</dbReference>
<gene>
    <name evidence="3" type="ORF">BCF44_104557</name>
</gene>
<protein>
    <submittedName>
        <fullName evidence="3">PPOX class probable F420-dependent enzyme</fullName>
    </submittedName>
</protein>
<proteinExistence type="predicted"/>
<keyword evidence="1" id="KW-0560">Oxidoreductase</keyword>
<dbReference type="InterPro" id="IPR019920">
    <property type="entry name" value="F420-binding_dom_put"/>
</dbReference>
<sequence>MSVSLNDASRALIDGANFASIATLNPDGSPQTSVVWVARDGDDLLFSTVVGRQKERNLRRDPRISVTIFDQQQPYSYIEVRGSATMTPEGGRELINSLSHKYRGEDYPMEPESTVRVVIRLTPQKVTGYAA</sequence>
<dbReference type="GO" id="GO:0005829">
    <property type="term" value="C:cytosol"/>
    <property type="evidence" value="ECO:0007669"/>
    <property type="project" value="TreeGrafter"/>
</dbReference>
<dbReference type="InterPro" id="IPR012349">
    <property type="entry name" value="Split_barrel_FMN-bd"/>
</dbReference>
<accession>A0A3E0HV56</accession>
<reference evidence="3 4" key="1">
    <citation type="submission" date="2018-08" db="EMBL/GenBank/DDBJ databases">
        <title>Genomic Encyclopedia of Archaeal and Bacterial Type Strains, Phase II (KMG-II): from individual species to whole genera.</title>
        <authorList>
            <person name="Goeker M."/>
        </authorList>
    </citation>
    <scope>NUCLEOTIDE SEQUENCE [LARGE SCALE GENOMIC DNA]</scope>
    <source>
        <strain evidence="3 4">DSM 45791</strain>
    </source>
</reference>
<evidence type="ECO:0000313" key="3">
    <source>
        <dbReference type="EMBL" id="REH50281.1"/>
    </source>
</evidence>
<dbReference type="SUPFAM" id="SSF50475">
    <property type="entry name" value="FMN-binding split barrel"/>
    <property type="match status" value="1"/>
</dbReference>
<dbReference type="InterPro" id="IPR052019">
    <property type="entry name" value="F420H2_bilvrd_red/Heme_oxyg"/>
</dbReference>
<dbReference type="InterPro" id="IPR011576">
    <property type="entry name" value="Pyridox_Oxase_N"/>
</dbReference>
<keyword evidence="4" id="KW-1185">Reference proteome</keyword>
<evidence type="ECO:0000313" key="4">
    <source>
        <dbReference type="Proteomes" id="UP000256269"/>
    </source>
</evidence>
<dbReference type="GO" id="GO:0070967">
    <property type="term" value="F:coenzyme F420 binding"/>
    <property type="evidence" value="ECO:0007669"/>
    <property type="project" value="TreeGrafter"/>
</dbReference>
<evidence type="ECO:0000259" key="2">
    <source>
        <dbReference type="Pfam" id="PF01243"/>
    </source>
</evidence>
<organism evidence="3 4">
    <name type="scientific">Kutzneria buriramensis</name>
    <dbReference type="NCBI Taxonomy" id="1045776"/>
    <lineage>
        <taxon>Bacteria</taxon>
        <taxon>Bacillati</taxon>
        <taxon>Actinomycetota</taxon>
        <taxon>Actinomycetes</taxon>
        <taxon>Pseudonocardiales</taxon>
        <taxon>Pseudonocardiaceae</taxon>
        <taxon>Kutzneria</taxon>
    </lineage>
</organism>
<dbReference type="RefSeq" id="WP_116174778.1">
    <property type="nucleotide sequence ID" value="NZ_CP144375.1"/>
</dbReference>
<dbReference type="OrthoDB" id="162914at2"/>
<dbReference type="Gene3D" id="2.30.110.10">
    <property type="entry name" value="Electron Transport, Fmn-binding Protein, Chain A"/>
    <property type="match status" value="1"/>
</dbReference>
<dbReference type="GO" id="GO:0016627">
    <property type="term" value="F:oxidoreductase activity, acting on the CH-CH group of donors"/>
    <property type="evidence" value="ECO:0007669"/>
    <property type="project" value="TreeGrafter"/>
</dbReference>
<dbReference type="AlphaFoldDB" id="A0A3E0HV56"/>
<dbReference type="PANTHER" id="PTHR35176">
    <property type="entry name" value="HEME OXYGENASE HI_0854-RELATED"/>
    <property type="match status" value="1"/>
</dbReference>
<dbReference type="Proteomes" id="UP000256269">
    <property type="component" value="Unassembled WGS sequence"/>
</dbReference>
<evidence type="ECO:0000256" key="1">
    <source>
        <dbReference type="ARBA" id="ARBA00023002"/>
    </source>
</evidence>